<dbReference type="PANTHER" id="PTHR43452:SF30">
    <property type="entry name" value="PYRUVATE DECARBOXYLASE ISOZYME 1-RELATED"/>
    <property type="match status" value="1"/>
</dbReference>
<keyword evidence="6 9" id="KW-0786">Thiamine pyrophosphate</keyword>
<dbReference type="OMA" id="IREHFHA"/>
<comment type="similarity">
    <text evidence="2 9">Belongs to the TPP enzyme family.</text>
</comment>
<dbReference type="GeneID" id="26903854"/>
<organism evidence="13 18">
    <name type="scientific">Leptomonas pyrrhocoris</name>
    <name type="common">Firebug parasite</name>
    <dbReference type="NCBI Taxonomy" id="157538"/>
    <lineage>
        <taxon>Eukaryota</taxon>
        <taxon>Discoba</taxon>
        <taxon>Euglenozoa</taxon>
        <taxon>Kinetoplastea</taxon>
        <taxon>Metakinetoplastina</taxon>
        <taxon>Trypanosomatida</taxon>
        <taxon>Trypanosomatidae</taxon>
        <taxon>Leishmaniinae</taxon>
        <taxon>Leptomonas</taxon>
    </lineage>
</organism>
<dbReference type="RefSeq" id="XP_015660947.1">
    <property type="nucleotide sequence ID" value="XM_015800940.1"/>
</dbReference>
<evidence type="ECO:0000313" key="14">
    <source>
        <dbReference type="EMBL" id="KPA82509.1"/>
    </source>
</evidence>
<dbReference type="GeneID" id="26903852"/>
<dbReference type="VEuPathDB" id="TriTrypDB:LpyrH10_05_4240"/>
<dbReference type="Pfam" id="PF00205">
    <property type="entry name" value="TPP_enzyme_M"/>
    <property type="match status" value="1"/>
</dbReference>
<feature type="domain" description="Thiamine pyrophosphate enzyme central" evidence="10">
    <location>
        <begin position="203"/>
        <end position="326"/>
    </location>
</feature>
<evidence type="ECO:0000256" key="9">
    <source>
        <dbReference type="RuleBase" id="RU362132"/>
    </source>
</evidence>
<dbReference type="GO" id="GO:0000949">
    <property type="term" value="P:aromatic amino acid family catabolic process to alcohol via Ehrlich pathway"/>
    <property type="evidence" value="ECO:0007669"/>
    <property type="project" value="TreeGrafter"/>
</dbReference>
<proteinExistence type="inferred from homology"/>
<evidence type="ECO:0000256" key="1">
    <source>
        <dbReference type="ARBA" id="ARBA00001964"/>
    </source>
</evidence>
<dbReference type="GO" id="GO:0005829">
    <property type="term" value="C:cytosol"/>
    <property type="evidence" value="ECO:0007669"/>
    <property type="project" value="TreeGrafter"/>
</dbReference>
<dbReference type="VEuPathDB" id="TriTrypDB:LpyrH10_05_4200"/>
<dbReference type="CDD" id="cd07038">
    <property type="entry name" value="TPP_PYR_PDC_IPDC_like"/>
    <property type="match status" value="1"/>
</dbReference>
<dbReference type="InterPro" id="IPR012001">
    <property type="entry name" value="Thiamin_PyroP_enz_TPP-bd_dom"/>
</dbReference>
<dbReference type="SUPFAM" id="SSF52467">
    <property type="entry name" value="DHS-like NAD/FAD-binding domain"/>
    <property type="match status" value="1"/>
</dbReference>
<evidence type="ECO:0000256" key="2">
    <source>
        <dbReference type="ARBA" id="ARBA00007812"/>
    </source>
</evidence>
<feature type="binding site" evidence="8">
    <location>
        <position position="436"/>
    </location>
    <ligand>
        <name>Mg(2+)</name>
        <dbReference type="ChEBI" id="CHEBI:18420"/>
    </ligand>
</feature>
<dbReference type="EMBL" id="LGTL01000005">
    <property type="protein sequence ID" value="KPA82511.1"/>
    <property type="molecule type" value="Genomic_DNA"/>
</dbReference>
<dbReference type="GO" id="GO:0030976">
    <property type="term" value="F:thiamine pyrophosphate binding"/>
    <property type="evidence" value="ECO:0007669"/>
    <property type="project" value="InterPro"/>
</dbReference>
<dbReference type="InterPro" id="IPR012110">
    <property type="entry name" value="PDC/IPDC-like"/>
</dbReference>
<dbReference type="GO" id="GO:0004737">
    <property type="term" value="F:pyruvate decarboxylase activity"/>
    <property type="evidence" value="ECO:0007669"/>
    <property type="project" value="TreeGrafter"/>
</dbReference>
<evidence type="ECO:0000256" key="4">
    <source>
        <dbReference type="ARBA" id="ARBA00022793"/>
    </source>
</evidence>
<dbReference type="VEuPathDB" id="TriTrypDB:LpyrH10_05_4230"/>
<dbReference type="InterPro" id="IPR012000">
    <property type="entry name" value="Thiamin_PyroP_enz_cen_dom"/>
</dbReference>
<keyword evidence="13" id="KW-0670">Pyruvate</keyword>
<evidence type="ECO:0000259" key="12">
    <source>
        <dbReference type="Pfam" id="PF02776"/>
    </source>
</evidence>
<dbReference type="VEuPathDB" id="TriTrypDB:LpyrH10_05_4220"/>
<dbReference type="RefSeq" id="XP_015660950.1">
    <property type="nucleotide sequence ID" value="XM_015800943.1"/>
</dbReference>
<keyword evidence="18" id="KW-1185">Reference proteome</keyword>
<dbReference type="Proteomes" id="UP000037923">
    <property type="component" value="Unassembled WGS sequence"/>
</dbReference>
<dbReference type="GO" id="GO:0000287">
    <property type="term" value="F:magnesium ion binding"/>
    <property type="evidence" value="ECO:0007669"/>
    <property type="project" value="InterPro"/>
</dbReference>
<evidence type="ECO:0000256" key="8">
    <source>
        <dbReference type="PIRSR" id="PIRSR036565-2"/>
    </source>
</evidence>
<protein>
    <submittedName>
        <fullName evidence="13">Putative pyruvate/indole-pyruvate carboxylase</fullName>
    </submittedName>
</protein>
<dbReference type="Pfam" id="PF02775">
    <property type="entry name" value="TPP_enzyme_C"/>
    <property type="match status" value="1"/>
</dbReference>
<name>A0A0N0DX32_LEPPY</name>
<dbReference type="InterPro" id="IPR047214">
    <property type="entry name" value="TPP_PDC_IPDC"/>
</dbReference>
<dbReference type="CDD" id="cd02005">
    <property type="entry name" value="TPP_PDC_IPDC"/>
    <property type="match status" value="1"/>
</dbReference>
<dbReference type="OrthoDB" id="3970464at2759"/>
<feature type="domain" description="Thiamine pyrophosphate enzyme N-terminal TPP-binding" evidence="12">
    <location>
        <begin position="7"/>
        <end position="116"/>
    </location>
</feature>
<dbReference type="Pfam" id="PF02776">
    <property type="entry name" value="TPP_enzyme_N"/>
    <property type="match status" value="1"/>
</dbReference>
<evidence type="ECO:0000313" key="17">
    <source>
        <dbReference type="EMBL" id="KPA82512.1"/>
    </source>
</evidence>
<dbReference type="InterPro" id="IPR011766">
    <property type="entry name" value="TPP_enzyme_TPP-bd"/>
</dbReference>
<dbReference type="EMBL" id="LGTL01000005">
    <property type="protein sequence ID" value="KPA82512.1"/>
    <property type="molecule type" value="Genomic_DNA"/>
</dbReference>
<feature type="domain" description="Thiamine pyrophosphate enzyme TPP-binding" evidence="11">
    <location>
        <begin position="396"/>
        <end position="499"/>
    </location>
</feature>
<comment type="cofactor">
    <cofactor evidence="1">
        <name>thiamine diphosphate</name>
        <dbReference type="ChEBI" id="CHEBI:58937"/>
    </cofactor>
</comment>
<dbReference type="Gene3D" id="3.40.50.970">
    <property type="match status" value="2"/>
</dbReference>
<keyword evidence="3 8" id="KW-0479">Metal-binding</keyword>
<reference evidence="13 18" key="1">
    <citation type="submission" date="2015-07" db="EMBL/GenBank/DDBJ databases">
        <title>High-quality genome of monoxenous trypanosomatid Leptomonas pyrrhocoris.</title>
        <authorList>
            <person name="Flegontov P."/>
            <person name="Butenko A."/>
            <person name="Firsov S."/>
            <person name="Vlcek C."/>
            <person name="Logacheva M.D."/>
            <person name="Field M."/>
            <person name="Filatov D."/>
            <person name="Flegontova O."/>
            <person name="Gerasimov E."/>
            <person name="Jackson A.P."/>
            <person name="Kelly S."/>
            <person name="Opperdoes F."/>
            <person name="O'Reilly A."/>
            <person name="Votypka J."/>
            <person name="Yurchenko V."/>
            <person name="Lukes J."/>
        </authorList>
    </citation>
    <scope>NUCLEOTIDE SEQUENCE [LARGE SCALE GENOMIC DNA]</scope>
    <source>
        <strain evidence="13">H10</strain>
    </source>
</reference>
<dbReference type="InterPro" id="IPR029035">
    <property type="entry name" value="DHS-like_NAD/FAD-binding_dom"/>
</dbReference>
<dbReference type="SUPFAM" id="SSF52518">
    <property type="entry name" value="Thiamin diphosphate-binding fold (THDP-binding)"/>
    <property type="match status" value="2"/>
</dbReference>
<evidence type="ECO:0000256" key="7">
    <source>
        <dbReference type="ARBA" id="ARBA00023239"/>
    </source>
</evidence>
<sequence>MPAQEYNVGCYLLDRLVEIGCGHLFGVPGDYNLRFLDDVTAQKDLEWVGCANELNAAYAADGYARCRRIAAVLTTYGVGELSAVNGIAGAYAERNPVIHIVGGPSTEAEHGHKMMHHTLGDGLFQHFSLMSENISCMTARLTVENALTEIDRVIRGVMYHKKPGYILMPMDVAVAPAFPPTVRLAPRMAEFSQDALDAFKVAAEEKIKSSKRTSALVGYLCDRFLCHKEAQALVDDAHIPFAHMLLGKGTLNEQSPNYLGCYFGSSCPDSVRRPVEDADVCVMLGVKFHDFGTGYFSQKIHLDHMIDIQPFESTINGRVYPQLPMKDAILAVHEIVMKYCDNWPKNESKPPRFPAPEDEKFSMRHFWNEVQDNLTEGDIIVVDQGTSSSAGAGLVLPRNGKCIVQCLWGSIGFSLPAAFGAQLAEPHRRVILSVGDGSAQMTIQELGSFLRHGLRPIVFLVNNDGYVIERVIHGWNEAYNDIATWNWCALAKAMSATENQADTATVKEVGVIARMMKETQKERSALMFREVMLGRHELPIVSLAWKPN</sequence>
<dbReference type="RefSeq" id="XP_015660948.1">
    <property type="nucleotide sequence ID" value="XM_015800941.1"/>
</dbReference>
<evidence type="ECO:0000313" key="16">
    <source>
        <dbReference type="EMBL" id="KPA82511.1"/>
    </source>
</evidence>
<evidence type="ECO:0000313" key="13">
    <source>
        <dbReference type="EMBL" id="KPA82508.1"/>
    </source>
</evidence>
<gene>
    <name evidence="13" type="ORF">ABB37_03560</name>
    <name evidence="14" type="ORF">ABB37_03561</name>
    <name evidence="15" type="ORF">ABB37_03562</name>
    <name evidence="16" type="ORF">ABB37_03563</name>
    <name evidence="17" type="ORF">ABB37_03564</name>
</gene>
<evidence type="ECO:0000256" key="6">
    <source>
        <dbReference type="ARBA" id="ARBA00023052"/>
    </source>
</evidence>
<dbReference type="GeneID" id="26903855"/>
<dbReference type="GeneID" id="26903851"/>
<comment type="caution">
    <text evidence="13">The sequence shown here is derived from an EMBL/GenBank/DDBJ whole genome shotgun (WGS) entry which is preliminary data.</text>
</comment>
<evidence type="ECO:0000259" key="11">
    <source>
        <dbReference type="Pfam" id="PF02775"/>
    </source>
</evidence>
<keyword evidence="7" id="KW-0456">Lyase</keyword>
<evidence type="ECO:0000313" key="18">
    <source>
        <dbReference type="Proteomes" id="UP000037923"/>
    </source>
</evidence>
<evidence type="ECO:0000313" key="15">
    <source>
        <dbReference type="EMBL" id="KPA82510.1"/>
    </source>
</evidence>
<dbReference type="InterPro" id="IPR029061">
    <property type="entry name" value="THDP-binding"/>
</dbReference>
<dbReference type="PIRSF" id="PIRSF036565">
    <property type="entry name" value="Pyruvt_ip_decrb"/>
    <property type="match status" value="1"/>
</dbReference>
<dbReference type="AlphaFoldDB" id="A0A0N0DX32"/>
<dbReference type="EMBL" id="LGTL01000005">
    <property type="protein sequence ID" value="KPA82509.1"/>
    <property type="molecule type" value="Genomic_DNA"/>
</dbReference>
<accession>A0A0N0DX32</accession>
<dbReference type="FunFam" id="3.40.50.970:FF:000024">
    <property type="entry name" value="Pyruvate decarboxylase isozyme"/>
    <property type="match status" value="1"/>
</dbReference>
<dbReference type="GeneID" id="26903853"/>
<dbReference type="EMBL" id="LGTL01000005">
    <property type="protein sequence ID" value="KPA82510.1"/>
    <property type="molecule type" value="Genomic_DNA"/>
</dbReference>
<dbReference type="Gene3D" id="3.40.50.1220">
    <property type="entry name" value="TPP-binding domain"/>
    <property type="match status" value="1"/>
</dbReference>
<feature type="binding site" evidence="8">
    <location>
        <position position="463"/>
    </location>
    <ligand>
        <name>Mg(2+)</name>
        <dbReference type="ChEBI" id="CHEBI:18420"/>
    </ligand>
</feature>
<evidence type="ECO:0000259" key="10">
    <source>
        <dbReference type="Pfam" id="PF00205"/>
    </source>
</evidence>
<dbReference type="EMBL" id="LGTL01000005">
    <property type="protein sequence ID" value="KPA82508.1"/>
    <property type="molecule type" value="Genomic_DNA"/>
</dbReference>
<dbReference type="RefSeq" id="XP_015660951.1">
    <property type="nucleotide sequence ID" value="XM_015800944.1"/>
</dbReference>
<dbReference type="FunFam" id="3.40.50.970:FF:000019">
    <property type="entry name" value="Pyruvate decarboxylase isozyme"/>
    <property type="match status" value="1"/>
</dbReference>
<dbReference type="VEuPathDB" id="TriTrypDB:LpyrH10_05_4210"/>
<evidence type="ECO:0000256" key="3">
    <source>
        <dbReference type="ARBA" id="ARBA00022723"/>
    </source>
</evidence>
<dbReference type="RefSeq" id="XP_015660949.1">
    <property type="nucleotide sequence ID" value="XM_015800942.1"/>
</dbReference>
<dbReference type="InterPro" id="IPR047213">
    <property type="entry name" value="TPP_PYR_PDC_IPDC-like"/>
</dbReference>
<keyword evidence="5 8" id="KW-0460">Magnesium</keyword>
<evidence type="ECO:0000256" key="5">
    <source>
        <dbReference type="ARBA" id="ARBA00022842"/>
    </source>
</evidence>
<feature type="binding site" evidence="8">
    <location>
        <position position="465"/>
    </location>
    <ligand>
        <name>Mg(2+)</name>
        <dbReference type="ChEBI" id="CHEBI:18420"/>
    </ligand>
</feature>
<keyword evidence="4" id="KW-0210">Decarboxylase</keyword>
<dbReference type="PANTHER" id="PTHR43452">
    <property type="entry name" value="PYRUVATE DECARBOXYLASE"/>
    <property type="match status" value="1"/>
</dbReference>
<comment type="cofactor">
    <cofactor evidence="8">
        <name>Mg(2+)</name>
        <dbReference type="ChEBI" id="CHEBI:18420"/>
    </cofactor>
    <text evidence="8">Binds 1 Mg(2+) per subunit.</text>
</comment>